<dbReference type="AlphaFoldDB" id="A0A1I3MLX0"/>
<organism evidence="1 2">
    <name type="scientific">Planctomicrobium piriforme</name>
    <dbReference type="NCBI Taxonomy" id="1576369"/>
    <lineage>
        <taxon>Bacteria</taxon>
        <taxon>Pseudomonadati</taxon>
        <taxon>Planctomycetota</taxon>
        <taxon>Planctomycetia</taxon>
        <taxon>Planctomycetales</taxon>
        <taxon>Planctomycetaceae</taxon>
        <taxon>Planctomicrobium</taxon>
    </lineage>
</organism>
<evidence type="ECO:0000313" key="2">
    <source>
        <dbReference type="Proteomes" id="UP000199518"/>
    </source>
</evidence>
<accession>A0A1I3MLX0</accession>
<protein>
    <recommendedName>
        <fullName evidence="3">GDSL-like Lipase/Acylhydrolase family protein</fullName>
    </recommendedName>
</protein>
<evidence type="ECO:0008006" key="3">
    <source>
        <dbReference type="Google" id="ProtNLM"/>
    </source>
</evidence>
<proteinExistence type="predicted"/>
<keyword evidence="2" id="KW-1185">Reference proteome</keyword>
<dbReference type="Proteomes" id="UP000199518">
    <property type="component" value="Unassembled WGS sequence"/>
</dbReference>
<name>A0A1I3MLX0_9PLAN</name>
<dbReference type="EMBL" id="FOQD01000014">
    <property type="protein sequence ID" value="SFI97931.1"/>
    <property type="molecule type" value="Genomic_DNA"/>
</dbReference>
<sequence length="287" mass="32352">MPCSGHWKMAEEAAADDPLPPSRQTTADALPVPARRILIVGASNVTLAFPLLLNACVTQAPCPVQLFTAHGHGRSFCQRSFVLHRGLPSVIGCGIWEVLALQPPVAESWALVTDLGNDLIYGRPIDMAWERVLQVFRKIAELKMPLTFVRPPLERILQLSEARYKIIKQMLFPGPTVPWSRMCEQIVELDRRATEYADHAGARILTPKVNWYGVDPIHIRKSRRLAAWNEIVSSWPFPDPPVVKPVGKTEALRAWQSPPLERSYWGRSYQTPQPCRTFADGSSLWQY</sequence>
<reference evidence="2" key="1">
    <citation type="submission" date="2016-10" db="EMBL/GenBank/DDBJ databases">
        <authorList>
            <person name="Varghese N."/>
            <person name="Submissions S."/>
        </authorList>
    </citation>
    <scope>NUCLEOTIDE SEQUENCE [LARGE SCALE GENOMIC DNA]</scope>
    <source>
        <strain evidence="2">DSM 26348</strain>
    </source>
</reference>
<evidence type="ECO:0000313" key="1">
    <source>
        <dbReference type="EMBL" id="SFI97931.1"/>
    </source>
</evidence>
<gene>
    <name evidence="1" type="ORF">SAMN05421753_11445</name>
</gene>